<name>A0AAV4IZI3_9GAST</name>
<keyword evidence="2" id="KW-1185">Reference proteome</keyword>
<proteinExistence type="predicted"/>
<dbReference type="Proteomes" id="UP000762676">
    <property type="component" value="Unassembled WGS sequence"/>
</dbReference>
<evidence type="ECO:0000313" key="1">
    <source>
        <dbReference type="EMBL" id="GFS15129.1"/>
    </source>
</evidence>
<sequence>MPKLDNPKLLLFSNTRNRFLAIRDTESIPTQLFSAFVCQVWRRPGKADPACVYNRQHLATGEGKQPLSSCKTRTTAIPRRFRPEGWLQYHFALREFFGYPP</sequence>
<gene>
    <name evidence="1" type="ORF">ElyMa_004924200</name>
</gene>
<dbReference type="AlphaFoldDB" id="A0AAV4IZI3"/>
<evidence type="ECO:0000313" key="2">
    <source>
        <dbReference type="Proteomes" id="UP000762676"/>
    </source>
</evidence>
<dbReference type="EMBL" id="BMAT01009862">
    <property type="protein sequence ID" value="GFS15129.1"/>
    <property type="molecule type" value="Genomic_DNA"/>
</dbReference>
<accession>A0AAV4IZI3</accession>
<organism evidence="1 2">
    <name type="scientific">Elysia marginata</name>
    <dbReference type="NCBI Taxonomy" id="1093978"/>
    <lineage>
        <taxon>Eukaryota</taxon>
        <taxon>Metazoa</taxon>
        <taxon>Spiralia</taxon>
        <taxon>Lophotrochozoa</taxon>
        <taxon>Mollusca</taxon>
        <taxon>Gastropoda</taxon>
        <taxon>Heterobranchia</taxon>
        <taxon>Euthyneura</taxon>
        <taxon>Panpulmonata</taxon>
        <taxon>Sacoglossa</taxon>
        <taxon>Placobranchoidea</taxon>
        <taxon>Plakobranchidae</taxon>
        <taxon>Elysia</taxon>
    </lineage>
</organism>
<reference evidence="1 2" key="1">
    <citation type="journal article" date="2021" name="Elife">
        <title>Chloroplast acquisition without the gene transfer in kleptoplastic sea slugs, Plakobranchus ocellatus.</title>
        <authorList>
            <person name="Maeda T."/>
            <person name="Takahashi S."/>
            <person name="Yoshida T."/>
            <person name="Shimamura S."/>
            <person name="Takaki Y."/>
            <person name="Nagai Y."/>
            <person name="Toyoda A."/>
            <person name="Suzuki Y."/>
            <person name="Arimoto A."/>
            <person name="Ishii H."/>
            <person name="Satoh N."/>
            <person name="Nishiyama T."/>
            <person name="Hasebe M."/>
            <person name="Maruyama T."/>
            <person name="Minagawa J."/>
            <person name="Obokata J."/>
            <person name="Shigenobu S."/>
        </authorList>
    </citation>
    <scope>NUCLEOTIDE SEQUENCE [LARGE SCALE GENOMIC DNA]</scope>
</reference>
<protein>
    <submittedName>
        <fullName evidence="1">Uncharacterized protein</fullName>
    </submittedName>
</protein>
<comment type="caution">
    <text evidence="1">The sequence shown here is derived from an EMBL/GenBank/DDBJ whole genome shotgun (WGS) entry which is preliminary data.</text>
</comment>